<comment type="caution">
    <text evidence="7">Lacks conserved residue(s) required for the propagation of feature annotation.</text>
</comment>
<feature type="domain" description="Glycerol-3-phosphate dehydrogenase NAD-dependent C-terminal" evidence="14">
    <location>
        <begin position="169"/>
        <end position="307"/>
    </location>
</feature>
<dbReference type="GO" id="GO:0005975">
    <property type="term" value="P:carbohydrate metabolic process"/>
    <property type="evidence" value="ECO:0007669"/>
    <property type="project" value="InterPro"/>
</dbReference>
<accession>A0A0G0QDK7</accession>
<dbReference type="GO" id="GO:0046167">
    <property type="term" value="P:glycerol-3-phosphate biosynthetic process"/>
    <property type="evidence" value="ECO:0007669"/>
    <property type="project" value="UniProtKB-UniRule"/>
</dbReference>
<comment type="similarity">
    <text evidence="1 7 11">Belongs to the NAD-dependent glycerol-3-phosphate dehydrogenase family.</text>
</comment>
<dbReference type="Gene3D" id="1.10.1040.10">
    <property type="entry name" value="N-(1-d-carboxylethyl)-l-norvaline Dehydrogenase, domain 2"/>
    <property type="match status" value="1"/>
</dbReference>
<keyword evidence="7" id="KW-0963">Cytoplasm</keyword>
<evidence type="ECO:0000256" key="2">
    <source>
        <dbReference type="ARBA" id="ARBA00022516"/>
    </source>
</evidence>
<feature type="domain" description="Glycerol-3-phosphate dehydrogenase NAD-dependent N-terminal" evidence="13">
    <location>
        <begin position="2"/>
        <end position="146"/>
    </location>
</feature>
<evidence type="ECO:0000259" key="14">
    <source>
        <dbReference type="Pfam" id="PF07479"/>
    </source>
</evidence>
<feature type="binding site" evidence="10">
    <location>
        <position position="74"/>
    </location>
    <ligand>
        <name>NAD(+)</name>
        <dbReference type="ChEBI" id="CHEBI:57540"/>
    </ligand>
</feature>
<feature type="binding site" evidence="7">
    <location>
        <position position="21"/>
    </location>
    <ligand>
        <name>NADPH</name>
        <dbReference type="ChEBI" id="CHEBI:57783"/>
    </ligand>
</feature>
<feature type="binding site" evidence="7">
    <location>
        <position position="125"/>
    </location>
    <ligand>
        <name>sn-glycerol 3-phosphate</name>
        <dbReference type="ChEBI" id="CHEBI:57597"/>
    </ligand>
</feature>
<evidence type="ECO:0000256" key="6">
    <source>
        <dbReference type="ARBA" id="ARBA00023264"/>
    </source>
</evidence>
<dbReference type="GO" id="GO:0051287">
    <property type="term" value="F:NAD binding"/>
    <property type="evidence" value="ECO:0007669"/>
    <property type="project" value="InterPro"/>
</dbReference>
<comment type="caution">
    <text evidence="15">The sequence shown here is derived from an EMBL/GenBank/DDBJ whole genome shotgun (WGS) entry which is preliminary data.</text>
</comment>
<dbReference type="NCBIfam" id="NF000942">
    <property type="entry name" value="PRK00094.1-4"/>
    <property type="match status" value="1"/>
</dbReference>
<keyword evidence="7 10" id="KW-0520">NAD</keyword>
<reference evidence="15 16" key="1">
    <citation type="journal article" date="2015" name="Nature">
        <title>rRNA introns, odd ribosomes, and small enigmatic genomes across a large radiation of phyla.</title>
        <authorList>
            <person name="Brown C.T."/>
            <person name="Hug L.A."/>
            <person name="Thomas B.C."/>
            <person name="Sharon I."/>
            <person name="Castelle C.J."/>
            <person name="Singh A."/>
            <person name="Wilkins M.J."/>
            <person name="Williams K.H."/>
            <person name="Banfield J.F."/>
        </authorList>
    </citation>
    <scope>NUCLEOTIDE SEQUENCE [LARGE SCALE GENOMIC DNA]</scope>
</reference>
<evidence type="ECO:0000256" key="11">
    <source>
        <dbReference type="RuleBase" id="RU000437"/>
    </source>
</evidence>
<feature type="active site" description="Proton acceptor" evidence="7 8">
    <location>
        <position position="180"/>
    </location>
</feature>
<dbReference type="GO" id="GO:0006650">
    <property type="term" value="P:glycerophospholipid metabolic process"/>
    <property type="evidence" value="ECO:0007669"/>
    <property type="project" value="UniProtKB-UniRule"/>
</dbReference>
<evidence type="ECO:0000313" key="15">
    <source>
        <dbReference type="EMBL" id="KKR35396.1"/>
    </source>
</evidence>
<dbReference type="PIRSF" id="PIRSF000114">
    <property type="entry name" value="Glycerol-3-P_dh"/>
    <property type="match status" value="1"/>
</dbReference>
<evidence type="ECO:0000256" key="3">
    <source>
        <dbReference type="ARBA" id="ARBA00023002"/>
    </source>
</evidence>
<dbReference type="InterPro" id="IPR036291">
    <property type="entry name" value="NAD(P)-bd_dom_sf"/>
</dbReference>
<feature type="binding site" evidence="7">
    <location>
        <position position="129"/>
    </location>
    <ligand>
        <name>NADPH</name>
        <dbReference type="ChEBI" id="CHEBI:57783"/>
    </ligand>
</feature>
<dbReference type="PANTHER" id="PTHR11728:SF1">
    <property type="entry name" value="GLYCEROL-3-PHOSPHATE DEHYDROGENASE [NAD(+)] 2, CHLOROPLASTIC"/>
    <property type="match status" value="1"/>
</dbReference>
<keyword evidence="4 7" id="KW-0443">Lipid metabolism</keyword>
<dbReference type="GO" id="GO:0141153">
    <property type="term" value="F:glycerol-3-phosphate dehydrogenase (NADP+) activity"/>
    <property type="evidence" value="ECO:0007669"/>
    <property type="project" value="RHEA"/>
</dbReference>
<feature type="binding site" evidence="9">
    <location>
        <position position="97"/>
    </location>
    <ligand>
        <name>substrate</name>
    </ligand>
</feature>
<keyword evidence="6 7" id="KW-1208">Phospholipid metabolism</keyword>
<dbReference type="InterPro" id="IPR006109">
    <property type="entry name" value="G3P_DH_NAD-dep_C"/>
</dbReference>
<dbReference type="Pfam" id="PF07479">
    <property type="entry name" value="NAD_Gly3P_dh_C"/>
    <property type="match status" value="1"/>
</dbReference>
<dbReference type="AlphaFoldDB" id="A0A0G0QDK7"/>
<dbReference type="InterPro" id="IPR013328">
    <property type="entry name" value="6PGD_dom2"/>
</dbReference>
<feature type="binding site" evidence="7">
    <location>
        <position position="244"/>
    </location>
    <ligand>
        <name>sn-glycerol 3-phosphate</name>
        <dbReference type="ChEBI" id="CHEBI:57597"/>
    </ligand>
</feature>
<keyword evidence="3 7" id="KW-0560">Oxidoreductase</keyword>
<feature type="binding site" evidence="7">
    <location>
        <position position="97"/>
    </location>
    <ligand>
        <name>NADPH</name>
        <dbReference type="ChEBI" id="CHEBI:57783"/>
    </ligand>
</feature>
<comment type="catalytic activity">
    <reaction evidence="7">
        <text>sn-glycerol 3-phosphate + NAD(+) = dihydroxyacetone phosphate + NADH + H(+)</text>
        <dbReference type="Rhea" id="RHEA:11092"/>
        <dbReference type="ChEBI" id="CHEBI:15378"/>
        <dbReference type="ChEBI" id="CHEBI:57540"/>
        <dbReference type="ChEBI" id="CHEBI:57597"/>
        <dbReference type="ChEBI" id="CHEBI:57642"/>
        <dbReference type="ChEBI" id="CHEBI:57945"/>
        <dbReference type="EC" id="1.1.1.94"/>
    </reaction>
</comment>
<dbReference type="GO" id="GO:0008654">
    <property type="term" value="P:phospholipid biosynthetic process"/>
    <property type="evidence" value="ECO:0007669"/>
    <property type="project" value="UniProtKB-KW"/>
</dbReference>
<sequence length="316" mass="33837">MGTAIAQVVALNGYKVRLWNHSGDLEPLKQIKEKQENANYLPGVKLSKNIIPEHSIEQTVLKADIIFISVPSVFIAAVAKQAAPHLSGREVCVDVSKGLDEKSLSLTTDILKSILPKNKIAIISGPAVAKQMVVDGFTAMNVASLDAGAIRMVKKVMENKNLNLIPTTDIVGVEAAGSFKNVYAIAVGMCDGLCMSTNTKAILFVTALQEMSLLIKKMGGRAETVYGLAGLGDLIGTGMAHSSRNRRFGEFLAKGLSLEKATAEVGQVVEGVVAVKVLNSLAKKYKLKTPFANMVYKIICGKISSKTGLEKFLKNF</sequence>
<dbReference type="InterPro" id="IPR011128">
    <property type="entry name" value="G3P_DH_NAD-dep_N"/>
</dbReference>
<dbReference type="PROSITE" id="PS00957">
    <property type="entry name" value="NAD_G3PDH"/>
    <property type="match status" value="1"/>
</dbReference>
<dbReference type="PANTHER" id="PTHR11728">
    <property type="entry name" value="GLYCEROL-3-PHOSPHATE DEHYDROGENASE"/>
    <property type="match status" value="1"/>
</dbReference>
<feature type="binding site" evidence="9">
    <location>
        <begin position="244"/>
        <end position="245"/>
    </location>
    <ligand>
        <name>substrate</name>
    </ligand>
</feature>
<feature type="binding site" evidence="7">
    <location>
        <position position="233"/>
    </location>
    <ligand>
        <name>sn-glycerol 3-phosphate</name>
        <dbReference type="ChEBI" id="CHEBI:57597"/>
    </ligand>
</feature>
<evidence type="ECO:0000256" key="1">
    <source>
        <dbReference type="ARBA" id="ARBA00011009"/>
    </source>
</evidence>
<evidence type="ECO:0000256" key="7">
    <source>
        <dbReference type="HAMAP-Rule" id="MF_00394"/>
    </source>
</evidence>
<evidence type="ECO:0000256" key="8">
    <source>
        <dbReference type="PIRSR" id="PIRSR000114-1"/>
    </source>
</evidence>
<evidence type="ECO:0000256" key="9">
    <source>
        <dbReference type="PIRSR" id="PIRSR000114-2"/>
    </source>
</evidence>
<feature type="binding site" evidence="7">
    <location>
        <position position="180"/>
    </location>
    <ligand>
        <name>sn-glycerol 3-phosphate</name>
        <dbReference type="ChEBI" id="CHEBI:57597"/>
    </ligand>
</feature>
<dbReference type="STRING" id="1619037.UT67_C0002G0020"/>
<dbReference type="GO" id="GO:0141152">
    <property type="term" value="F:glycerol-3-phosphate dehydrogenase (NAD+) activity"/>
    <property type="evidence" value="ECO:0007669"/>
    <property type="project" value="RHEA"/>
</dbReference>
<evidence type="ECO:0000256" key="4">
    <source>
        <dbReference type="ARBA" id="ARBA00023098"/>
    </source>
</evidence>
<dbReference type="Proteomes" id="UP000034855">
    <property type="component" value="Unassembled WGS sequence"/>
</dbReference>
<dbReference type="EC" id="1.1.1.94" evidence="7"/>
<dbReference type="PATRIC" id="fig|1619037.3.peg.74"/>
<feature type="binding site" evidence="10">
    <location>
        <position position="244"/>
    </location>
    <ligand>
        <name>NAD(+)</name>
        <dbReference type="ChEBI" id="CHEBI:57540"/>
    </ligand>
</feature>
<feature type="binding site" evidence="7">
    <location>
        <position position="243"/>
    </location>
    <ligand>
        <name>sn-glycerol 3-phosphate</name>
        <dbReference type="ChEBI" id="CHEBI:57597"/>
    </ligand>
</feature>
<keyword evidence="2 7" id="KW-0444">Lipid biosynthesis</keyword>
<dbReference type="PRINTS" id="PR00077">
    <property type="entry name" value="GPDHDRGNASE"/>
</dbReference>
<dbReference type="SUPFAM" id="SSF51735">
    <property type="entry name" value="NAD(P)-binding Rossmann-fold domains"/>
    <property type="match status" value="1"/>
</dbReference>
<comment type="pathway">
    <text evidence="7">Membrane lipid metabolism; glycerophospholipid metabolism.</text>
</comment>
<organism evidence="15 16">
    <name type="scientific">Candidatus Magasanikbacteria bacterium GW2011_GWA2_40_10</name>
    <dbReference type="NCBI Taxonomy" id="1619037"/>
    <lineage>
        <taxon>Bacteria</taxon>
        <taxon>Candidatus Magasanikiibacteriota</taxon>
    </lineage>
</organism>
<feature type="binding site" evidence="7">
    <location>
        <position position="40"/>
    </location>
    <ligand>
        <name>NADPH</name>
        <dbReference type="ChEBI" id="CHEBI:57783"/>
    </ligand>
</feature>
<dbReference type="NCBIfam" id="NF000940">
    <property type="entry name" value="PRK00094.1-2"/>
    <property type="match status" value="1"/>
</dbReference>
<feature type="binding site" evidence="7">
    <location>
        <position position="268"/>
    </location>
    <ligand>
        <name>NADPH</name>
        <dbReference type="ChEBI" id="CHEBI:57783"/>
    </ligand>
</feature>
<evidence type="ECO:0000259" key="13">
    <source>
        <dbReference type="Pfam" id="PF01210"/>
    </source>
</evidence>
<gene>
    <name evidence="7" type="primary">gpsA</name>
    <name evidence="15" type="ORF">UT67_C0002G0020</name>
</gene>
<keyword evidence="7" id="KW-0521">NADP</keyword>
<dbReference type="HAMAP" id="MF_00394">
    <property type="entry name" value="NAD_Glyc3P_dehydrog"/>
    <property type="match status" value="1"/>
</dbReference>
<protein>
    <recommendedName>
        <fullName evidence="7">Glycerol-3-phosphate dehydrogenase [NAD(P)+]</fullName>
        <ecNumber evidence="7">1.1.1.94</ecNumber>
    </recommendedName>
    <alternativeName>
        <fullName evidence="7">NAD(P)(+)-dependent glycerol-3-phosphate dehydrogenase</fullName>
    </alternativeName>
    <alternativeName>
        <fullName evidence="7">NAD(P)H-dependent dihydroxyacetone-phosphate reductase</fullName>
    </alternativeName>
</protein>
<feature type="binding site" evidence="7">
    <location>
        <position position="270"/>
    </location>
    <ligand>
        <name>NADPH</name>
        <dbReference type="ChEBI" id="CHEBI:57783"/>
    </ligand>
</feature>
<keyword evidence="7" id="KW-0547">Nucleotide-binding</keyword>
<keyword evidence="5 7" id="KW-0594">Phospholipid biosynthesis</keyword>
<feature type="binding site" evidence="7">
    <location>
        <position position="245"/>
    </location>
    <ligand>
        <name>sn-glycerol 3-phosphate</name>
        <dbReference type="ChEBI" id="CHEBI:57597"/>
    </ligand>
</feature>
<evidence type="ECO:0000313" key="16">
    <source>
        <dbReference type="Proteomes" id="UP000034855"/>
    </source>
</evidence>
<feature type="binding site" evidence="7">
    <location>
        <position position="244"/>
    </location>
    <ligand>
        <name>NADPH</name>
        <dbReference type="ChEBI" id="CHEBI:57783"/>
    </ligand>
</feature>
<dbReference type="GO" id="GO:0046168">
    <property type="term" value="P:glycerol-3-phosphate catabolic process"/>
    <property type="evidence" value="ECO:0007669"/>
    <property type="project" value="InterPro"/>
</dbReference>
<dbReference type="InterPro" id="IPR006168">
    <property type="entry name" value="G3P_DH_NAD-dep"/>
</dbReference>
<feature type="binding site" evidence="7">
    <location>
        <position position="97"/>
    </location>
    <ligand>
        <name>sn-glycerol 3-phosphate</name>
        <dbReference type="ChEBI" id="CHEBI:57597"/>
    </ligand>
</feature>
<dbReference type="EMBL" id="LBXR01000002">
    <property type="protein sequence ID" value="KKR35396.1"/>
    <property type="molecule type" value="Genomic_DNA"/>
</dbReference>
<comment type="catalytic activity">
    <reaction evidence="7 12">
        <text>sn-glycerol 3-phosphate + NADP(+) = dihydroxyacetone phosphate + NADPH + H(+)</text>
        <dbReference type="Rhea" id="RHEA:11096"/>
        <dbReference type="ChEBI" id="CHEBI:15378"/>
        <dbReference type="ChEBI" id="CHEBI:57597"/>
        <dbReference type="ChEBI" id="CHEBI:57642"/>
        <dbReference type="ChEBI" id="CHEBI:57783"/>
        <dbReference type="ChEBI" id="CHEBI:58349"/>
        <dbReference type="EC" id="1.1.1.94"/>
    </reaction>
</comment>
<dbReference type="Pfam" id="PF01210">
    <property type="entry name" value="NAD_Gly3P_dh_N"/>
    <property type="match status" value="1"/>
</dbReference>
<comment type="function">
    <text evidence="7">Catalyzes the reduction of the glycolytic intermediate dihydroxyacetone phosphate (DHAP) to sn-glycerol 3-phosphate (G3P), the key precursor for phospholipid synthesis.</text>
</comment>
<feature type="binding site" evidence="10">
    <location>
        <position position="129"/>
    </location>
    <ligand>
        <name>NAD(+)</name>
        <dbReference type="ChEBI" id="CHEBI:57540"/>
    </ligand>
</feature>
<dbReference type="InterPro" id="IPR008927">
    <property type="entry name" value="6-PGluconate_DH-like_C_sf"/>
</dbReference>
<dbReference type="UniPathway" id="UPA00940"/>
<name>A0A0G0QDK7_9BACT</name>
<evidence type="ECO:0000256" key="5">
    <source>
        <dbReference type="ARBA" id="ARBA00023209"/>
    </source>
</evidence>
<evidence type="ECO:0000256" key="12">
    <source>
        <dbReference type="RuleBase" id="RU000439"/>
    </source>
</evidence>
<comment type="subcellular location">
    <subcellularLocation>
        <location evidence="7">Cytoplasm</location>
    </subcellularLocation>
</comment>
<proteinExistence type="inferred from homology"/>
<dbReference type="GO" id="GO:0005829">
    <property type="term" value="C:cytosol"/>
    <property type="evidence" value="ECO:0007669"/>
    <property type="project" value="TreeGrafter"/>
</dbReference>
<dbReference type="SUPFAM" id="SSF48179">
    <property type="entry name" value="6-phosphogluconate dehydrogenase C-terminal domain-like"/>
    <property type="match status" value="1"/>
</dbReference>
<evidence type="ECO:0000256" key="10">
    <source>
        <dbReference type="PIRSR" id="PIRSR000114-3"/>
    </source>
</evidence>
<dbReference type="Gene3D" id="3.40.50.720">
    <property type="entry name" value="NAD(P)-binding Rossmann-like Domain"/>
    <property type="match status" value="1"/>
</dbReference>